<proteinExistence type="predicted"/>
<feature type="region of interest" description="Disordered" evidence="1">
    <location>
        <begin position="28"/>
        <end position="70"/>
    </location>
</feature>
<organism evidence="2 3">
    <name type="scientific">Cuscuta epithymum</name>
    <dbReference type="NCBI Taxonomy" id="186058"/>
    <lineage>
        <taxon>Eukaryota</taxon>
        <taxon>Viridiplantae</taxon>
        <taxon>Streptophyta</taxon>
        <taxon>Embryophyta</taxon>
        <taxon>Tracheophyta</taxon>
        <taxon>Spermatophyta</taxon>
        <taxon>Magnoliopsida</taxon>
        <taxon>eudicotyledons</taxon>
        <taxon>Gunneridae</taxon>
        <taxon>Pentapetalae</taxon>
        <taxon>asterids</taxon>
        <taxon>lamiids</taxon>
        <taxon>Solanales</taxon>
        <taxon>Convolvulaceae</taxon>
        <taxon>Cuscuteae</taxon>
        <taxon>Cuscuta</taxon>
        <taxon>Cuscuta subgen. Cuscuta</taxon>
    </lineage>
</organism>
<evidence type="ECO:0000313" key="2">
    <source>
        <dbReference type="EMBL" id="CAH9082888.1"/>
    </source>
</evidence>
<dbReference type="Proteomes" id="UP001152523">
    <property type="component" value="Unassembled WGS sequence"/>
</dbReference>
<dbReference type="AlphaFoldDB" id="A0AAV0CQ92"/>
<gene>
    <name evidence="2" type="ORF">CEPIT_LOCUS8267</name>
</gene>
<keyword evidence="3" id="KW-1185">Reference proteome</keyword>
<dbReference type="EMBL" id="CAMAPF010000040">
    <property type="protein sequence ID" value="CAH9082888.1"/>
    <property type="molecule type" value="Genomic_DNA"/>
</dbReference>
<accession>A0AAV0CQ92</accession>
<feature type="compositionally biased region" description="Acidic residues" evidence="1">
    <location>
        <begin position="30"/>
        <end position="41"/>
    </location>
</feature>
<evidence type="ECO:0000313" key="3">
    <source>
        <dbReference type="Proteomes" id="UP001152523"/>
    </source>
</evidence>
<evidence type="ECO:0000256" key="1">
    <source>
        <dbReference type="SAM" id="MobiDB-lite"/>
    </source>
</evidence>
<protein>
    <submittedName>
        <fullName evidence="2">Uncharacterized protein</fullName>
    </submittedName>
</protein>
<name>A0AAV0CQ92_9ASTE</name>
<reference evidence="2" key="1">
    <citation type="submission" date="2022-07" db="EMBL/GenBank/DDBJ databases">
        <authorList>
            <person name="Macas J."/>
            <person name="Novak P."/>
            <person name="Neumann P."/>
        </authorList>
    </citation>
    <scope>NUCLEOTIDE SEQUENCE</scope>
</reference>
<comment type="caution">
    <text evidence="2">The sequence shown here is derived from an EMBL/GenBank/DDBJ whole genome shotgun (WGS) entry which is preliminary data.</text>
</comment>
<sequence length="138" mass="15986">MRNGCHSLQGSTFYHVPLHIEEVNDNIEQVNDDPEDVDDVQDGGIPDQGEPSSEDHADNAQLRRSTRGIVPQRRYPTSEWILLTSEEEPESFREAQSHHDKSNWWEAMGDEMKSLQKNQTYDLQKNFATNLHHKCLKE</sequence>